<proteinExistence type="predicted"/>
<evidence type="ECO:0000256" key="1">
    <source>
        <dbReference type="SAM" id="MobiDB-lite"/>
    </source>
</evidence>
<organism evidence="2 3">
    <name type="scientific">Variovorax paradoxus</name>
    <dbReference type="NCBI Taxonomy" id="34073"/>
    <lineage>
        <taxon>Bacteria</taxon>
        <taxon>Pseudomonadati</taxon>
        <taxon>Pseudomonadota</taxon>
        <taxon>Betaproteobacteria</taxon>
        <taxon>Burkholderiales</taxon>
        <taxon>Comamonadaceae</taxon>
        <taxon>Variovorax</taxon>
    </lineage>
</organism>
<dbReference type="RefSeq" id="WP_093299155.1">
    <property type="nucleotide sequence ID" value="NZ_CP045644.1"/>
</dbReference>
<reference evidence="2 3" key="1">
    <citation type="submission" date="2019-10" db="EMBL/GenBank/DDBJ databases">
        <title>Complete genome sequence of Variovorax paradoxus 5C-2.</title>
        <authorList>
            <person name="Gogoleva N.E."/>
            <person name="Balkin A.S."/>
        </authorList>
    </citation>
    <scope>NUCLEOTIDE SEQUENCE [LARGE SCALE GENOMIC DNA]</scope>
    <source>
        <strain evidence="2 3">5C-2</strain>
    </source>
</reference>
<dbReference type="AlphaFoldDB" id="A0A5Q0LXG0"/>
<feature type="region of interest" description="Disordered" evidence="1">
    <location>
        <begin position="82"/>
        <end position="114"/>
    </location>
</feature>
<evidence type="ECO:0000313" key="2">
    <source>
        <dbReference type="EMBL" id="QFZ81859.1"/>
    </source>
</evidence>
<protein>
    <submittedName>
        <fullName evidence="2">Uncharacterized protein</fullName>
    </submittedName>
</protein>
<name>A0A5Q0LXG0_VARPD</name>
<accession>A0A5Q0LXG0</accession>
<sequence>MSDMATTLEFEGRDALMKSLDALQPTGERSTATKFTALYANIEQALTRGVTQRAVLEALGRDGLKLHPAKFKKLLEEARAQRNENGEGLRCSSCGGVQMTPPATEAQLEEGSEK</sequence>
<evidence type="ECO:0000313" key="3">
    <source>
        <dbReference type="Proteomes" id="UP000326780"/>
    </source>
</evidence>
<gene>
    <name evidence="2" type="ORF">GFK26_03270</name>
</gene>
<dbReference type="EMBL" id="CP045644">
    <property type="protein sequence ID" value="QFZ81859.1"/>
    <property type="molecule type" value="Genomic_DNA"/>
</dbReference>
<dbReference type="Proteomes" id="UP000326780">
    <property type="component" value="Chromosome"/>
</dbReference>